<evidence type="ECO:0000256" key="1">
    <source>
        <dbReference type="SAM" id="MobiDB-lite"/>
    </source>
</evidence>
<gene>
    <name evidence="2" type="ORF">EGYM00163_LOCUS42689</name>
</gene>
<name>A0A7S4GBD2_9EUGL</name>
<feature type="compositionally biased region" description="Gly residues" evidence="1">
    <location>
        <begin position="104"/>
        <end position="115"/>
    </location>
</feature>
<organism evidence="2">
    <name type="scientific">Eutreptiella gymnastica</name>
    <dbReference type="NCBI Taxonomy" id="73025"/>
    <lineage>
        <taxon>Eukaryota</taxon>
        <taxon>Discoba</taxon>
        <taxon>Euglenozoa</taxon>
        <taxon>Euglenida</taxon>
        <taxon>Spirocuta</taxon>
        <taxon>Euglenophyceae</taxon>
        <taxon>Eutreptiales</taxon>
        <taxon>Eutreptiaceae</taxon>
        <taxon>Eutreptiella</taxon>
    </lineage>
</organism>
<protein>
    <submittedName>
        <fullName evidence="2">Uncharacterized protein</fullName>
    </submittedName>
</protein>
<feature type="region of interest" description="Disordered" evidence="1">
    <location>
        <begin position="76"/>
        <end position="130"/>
    </location>
</feature>
<accession>A0A7S4GBD2</accession>
<dbReference type="EMBL" id="HBJA01123989">
    <property type="protein sequence ID" value="CAE0831407.1"/>
    <property type="molecule type" value="Transcribed_RNA"/>
</dbReference>
<dbReference type="AlphaFoldDB" id="A0A7S4GBD2"/>
<reference evidence="2" key="1">
    <citation type="submission" date="2021-01" db="EMBL/GenBank/DDBJ databases">
        <authorList>
            <person name="Corre E."/>
            <person name="Pelletier E."/>
            <person name="Niang G."/>
            <person name="Scheremetjew M."/>
            <person name="Finn R."/>
            <person name="Kale V."/>
            <person name="Holt S."/>
            <person name="Cochrane G."/>
            <person name="Meng A."/>
            <person name="Brown T."/>
            <person name="Cohen L."/>
        </authorList>
    </citation>
    <scope>NUCLEOTIDE SEQUENCE</scope>
    <source>
        <strain evidence="2">CCMP1594</strain>
    </source>
</reference>
<sequence length="130" mass="13699">MAGWISAIRNKKQGGLFVVVQAYAQPSSLGQQAPERSFQDSTSAVLSGILSGDRRKTDCLKRLWPRFCCLMHGSAAGAATTKQNKSRSGKDSADRSCAGRAHVTGGGKPETGGVDGRTSAEAWGVVWTQS</sequence>
<proteinExistence type="predicted"/>
<evidence type="ECO:0000313" key="2">
    <source>
        <dbReference type="EMBL" id="CAE0831407.1"/>
    </source>
</evidence>